<accession>A0A4Y8LNF8</accession>
<name>A0A4Y8LNF8_9BACL</name>
<evidence type="ECO:0000313" key="7">
    <source>
        <dbReference type="Proteomes" id="UP000297900"/>
    </source>
</evidence>
<dbReference type="PROSITE" id="PS00080">
    <property type="entry name" value="MULTICOPPER_OXIDASE2"/>
    <property type="match status" value="1"/>
</dbReference>
<dbReference type="PANTHER" id="PTHR11709">
    <property type="entry name" value="MULTI-COPPER OXIDASE"/>
    <property type="match status" value="1"/>
</dbReference>
<evidence type="ECO:0000313" key="6">
    <source>
        <dbReference type="EMBL" id="TFE19846.1"/>
    </source>
</evidence>
<evidence type="ECO:0000256" key="1">
    <source>
        <dbReference type="ARBA" id="ARBA00022723"/>
    </source>
</evidence>
<dbReference type="CDD" id="cd04202">
    <property type="entry name" value="CuRO_D2_2dMcoN_like"/>
    <property type="match status" value="1"/>
</dbReference>
<proteinExistence type="predicted"/>
<feature type="domain" description="Plastocyanin-like" evidence="4">
    <location>
        <begin position="567"/>
        <end position="669"/>
    </location>
</feature>
<keyword evidence="1" id="KW-0479">Metal-binding</keyword>
<feature type="domain" description="Plastocyanin-like" evidence="5">
    <location>
        <begin position="277"/>
        <end position="391"/>
    </location>
</feature>
<comment type="caution">
    <text evidence="6">The sequence shown here is derived from an EMBL/GenBank/DDBJ whole genome shotgun (WGS) entry which is preliminary data.</text>
</comment>
<organism evidence="6 7">
    <name type="scientific">Cohnella luojiensis</name>
    <dbReference type="NCBI Taxonomy" id="652876"/>
    <lineage>
        <taxon>Bacteria</taxon>
        <taxon>Bacillati</taxon>
        <taxon>Bacillota</taxon>
        <taxon>Bacilli</taxon>
        <taxon>Bacillales</taxon>
        <taxon>Paenibacillaceae</taxon>
        <taxon>Cohnella</taxon>
    </lineage>
</organism>
<dbReference type="GO" id="GO:0005507">
    <property type="term" value="F:copper ion binding"/>
    <property type="evidence" value="ECO:0007669"/>
    <property type="project" value="InterPro"/>
</dbReference>
<keyword evidence="3" id="KW-1133">Transmembrane helix</keyword>
<dbReference type="Gene3D" id="2.60.40.420">
    <property type="entry name" value="Cupredoxins - blue copper proteins"/>
    <property type="match status" value="2"/>
</dbReference>
<feature type="transmembrane region" description="Helical" evidence="3">
    <location>
        <begin position="200"/>
        <end position="221"/>
    </location>
</feature>
<dbReference type="InterPro" id="IPR002355">
    <property type="entry name" value="Cu_oxidase_Cu_BS"/>
</dbReference>
<evidence type="ECO:0000259" key="4">
    <source>
        <dbReference type="Pfam" id="PF07731"/>
    </source>
</evidence>
<evidence type="ECO:0000259" key="5">
    <source>
        <dbReference type="Pfam" id="PF07732"/>
    </source>
</evidence>
<dbReference type="Pfam" id="PF07731">
    <property type="entry name" value="Cu-oxidase_2"/>
    <property type="match status" value="1"/>
</dbReference>
<feature type="transmembrane region" description="Helical" evidence="3">
    <location>
        <begin position="6"/>
        <end position="24"/>
    </location>
</feature>
<feature type="transmembrane region" description="Helical" evidence="3">
    <location>
        <begin position="82"/>
        <end position="104"/>
    </location>
</feature>
<evidence type="ECO:0000256" key="2">
    <source>
        <dbReference type="ARBA" id="ARBA00023002"/>
    </source>
</evidence>
<gene>
    <name evidence="6" type="ORF">E2980_21895</name>
</gene>
<keyword evidence="3" id="KW-0472">Membrane</keyword>
<evidence type="ECO:0000256" key="3">
    <source>
        <dbReference type="SAM" id="Phobius"/>
    </source>
</evidence>
<dbReference type="CDD" id="cd13861">
    <property type="entry name" value="CuRO_1_CumA_like"/>
    <property type="match status" value="1"/>
</dbReference>
<dbReference type="InterPro" id="IPR045087">
    <property type="entry name" value="Cu-oxidase_fam"/>
</dbReference>
<protein>
    <submittedName>
        <fullName evidence="6">Multicopper oxidase family protein</fullName>
    </submittedName>
</protein>
<feature type="transmembrane region" description="Helical" evidence="3">
    <location>
        <begin position="161"/>
        <end position="179"/>
    </location>
</feature>
<dbReference type="Proteomes" id="UP000297900">
    <property type="component" value="Unassembled WGS sequence"/>
</dbReference>
<dbReference type="SUPFAM" id="SSF49503">
    <property type="entry name" value="Cupredoxins"/>
    <property type="match status" value="3"/>
</dbReference>
<dbReference type="EMBL" id="SOMN01000047">
    <property type="protein sequence ID" value="TFE19846.1"/>
    <property type="molecule type" value="Genomic_DNA"/>
</dbReference>
<dbReference type="InterPro" id="IPR011707">
    <property type="entry name" value="Cu-oxidase-like_N"/>
</dbReference>
<reference evidence="6 7" key="1">
    <citation type="submission" date="2019-03" db="EMBL/GenBank/DDBJ databases">
        <title>Cohnella endophytica sp. nov., a novel endophytic bacterium isolated from bark of Sonneratia apetala.</title>
        <authorList>
            <person name="Tuo L."/>
        </authorList>
    </citation>
    <scope>NUCLEOTIDE SEQUENCE [LARGE SCALE GENOMIC DNA]</scope>
    <source>
        <strain evidence="6 7">CCTCC AB 208254</strain>
    </source>
</reference>
<feature type="transmembrane region" description="Helical" evidence="3">
    <location>
        <begin position="125"/>
        <end position="149"/>
    </location>
</feature>
<dbReference type="Pfam" id="PF07732">
    <property type="entry name" value="Cu-oxidase_3"/>
    <property type="match status" value="1"/>
</dbReference>
<dbReference type="InterPro" id="IPR011706">
    <property type="entry name" value="Cu-oxidase_C"/>
</dbReference>
<dbReference type="InterPro" id="IPR008972">
    <property type="entry name" value="Cupredoxin"/>
</dbReference>
<keyword evidence="7" id="KW-1185">Reference proteome</keyword>
<keyword evidence="2" id="KW-0560">Oxidoreductase</keyword>
<feature type="transmembrane region" description="Helical" evidence="3">
    <location>
        <begin position="49"/>
        <end position="70"/>
    </location>
</feature>
<dbReference type="GO" id="GO:0016491">
    <property type="term" value="F:oxidoreductase activity"/>
    <property type="evidence" value="ECO:0007669"/>
    <property type="project" value="UniProtKB-KW"/>
</dbReference>
<dbReference type="AlphaFoldDB" id="A0A4Y8LNF8"/>
<sequence>MLFFLITTIINACAFFLLIFSWIAGSKASRLLYGGSAERLNRKTRKQMVWAAYVSLPALALIGATLFITASMSPVFWEDRVLLHLPLTIVPLLSIWLLSMPRLWKLWKETRRTTGAPMPGDIRKQAAHPLIIVPFQMSALGALTTFYFLLVTPVPLQFTNAIVPVLLWAAASVAIWTVHDRRFQKVSRSDASLLLLPWRRALKGLGIFCVAAGLASISLIIESQNSRLPAQLNMAEGAMDFGGGTILEHDSQGGNSIAMLTGPREGKPDRTFTLTAEKKTVRLASGKTIDAWTYNGQLPGPELRMKQGELVEVTLINRDIEEGATIHWHGLDVPNAEDGVAGATQDAVMPGQRHVYRFVAEQTGTFWYHSHQDSQEAVQKGLFGALIVEPDAPVSSKPEEDIVVLSHVWDEVGMAIDTKNGIQHKKVTPGTPVRIRLINTQDWVRQKYVLAGSSFQVAAIDGTSLNGPSDLENVHLMLPTGGRADITFLMPDHPVFLSVGGNKNLGVLLSRDGNGEIPDIPQAEEFDPLSYGTPMKTLIDADSRFDREFEMILDNKLAFYDGQFGSLYTINGQVFPDTPMFMVQEGDLVKTTIVNRGAVDHPMHLHGHHMLVLSRDGESSTGSPWYSDTLDVEPGETYEVAFLADNPGLWMDHCHNLTHAAVGMSMHLMYEGITTPYSVGKETINHPE</sequence>
<keyword evidence="3" id="KW-0812">Transmembrane</keyword>
<dbReference type="OrthoDB" id="9757546at2"/>